<comment type="caution">
    <text evidence="1">The sequence shown here is derived from an EMBL/GenBank/DDBJ whole genome shotgun (WGS) entry which is preliminary data.</text>
</comment>
<protein>
    <submittedName>
        <fullName evidence="1">Uncharacterized protein</fullName>
    </submittedName>
</protein>
<feature type="non-terminal residue" evidence="1">
    <location>
        <position position="1"/>
    </location>
</feature>
<dbReference type="EMBL" id="BART01041423">
    <property type="protein sequence ID" value="GAH25753.1"/>
    <property type="molecule type" value="Genomic_DNA"/>
</dbReference>
<gene>
    <name evidence="1" type="ORF">S01H4_66670</name>
</gene>
<dbReference type="AlphaFoldDB" id="X1FY93"/>
<name>X1FY93_9ZZZZ</name>
<sequence>QNLRLTLVQNGNRSAILYFNNTVHDLVNAKTREWACQ</sequence>
<accession>X1FY93</accession>
<evidence type="ECO:0000313" key="1">
    <source>
        <dbReference type="EMBL" id="GAH25753.1"/>
    </source>
</evidence>
<organism evidence="1">
    <name type="scientific">marine sediment metagenome</name>
    <dbReference type="NCBI Taxonomy" id="412755"/>
    <lineage>
        <taxon>unclassified sequences</taxon>
        <taxon>metagenomes</taxon>
        <taxon>ecological metagenomes</taxon>
    </lineage>
</organism>
<proteinExistence type="predicted"/>
<reference evidence="1" key="1">
    <citation type="journal article" date="2014" name="Front. Microbiol.">
        <title>High frequency of phylogenetically diverse reductive dehalogenase-homologous genes in deep subseafloor sedimentary metagenomes.</title>
        <authorList>
            <person name="Kawai M."/>
            <person name="Futagami T."/>
            <person name="Toyoda A."/>
            <person name="Takaki Y."/>
            <person name="Nishi S."/>
            <person name="Hori S."/>
            <person name="Arai W."/>
            <person name="Tsubouchi T."/>
            <person name="Morono Y."/>
            <person name="Uchiyama I."/>
            <person name="Ito T."/>
            <person name="Fujiyama A."/>
            <person name="Inagaki F."/>
            <person name="Takami H."/>
        </authorList>
    </citation>
    <scope>NUCLEOTIDE SEQUENCE</scope>
    <source>
        <strain evidence="1">Expedition CK06-06</strain>
    </source>
</reference>